<dbReference type="Proteomes" id="UP001259492">
    <property type="component" value="Unassembled WGS sequence"/>
</dbReference>
<organism evidence="1 2">
    <name type="scientific">Microcosmobacter mediterraneus</name>
    <dbReference type="NCBI Taxonomy" id="3075607"/>
    <lineage>
        <taxon>Bacteria</taxon>
        <taxon>Pseudomonadati</taxon>
        <taxon>Bacteroidota</taxon>
        <taxon>Flavobacteriia</taxon>
        <taxon>Flavobacteriales</taxon>
        <taxon>Flavobacteriaceae</taxon>
        <taxon>Microcosmobacter</taxon>
    </lineage>
</organism>
<sequence>MASGYSKTPLEKKLGLKDNFKILLYNQPKYYFSLFNEIPNGIEQLEDINDKSADFIHIFCKNFKDLEAKANFYKTALKYSGAFWVSWPKASSKIVTDLKREPVRDFLLSIGS</sequence>
<proteinExistence type="predicted"/>
<keyword evidence="2" id="KW-1185">Reference proteome</keyword>
<comment type="caution">
    <text evidence="1">The sequence shown here is derived from an EMBL/GenBank/DDBJ whole genome shotgun (WGS) entry which is preliminary data.</text>
</comment>
<protein>
    <submittedName>
        <fullName evidence="1">DUF3052 domain-containing protein</fullName>
    </submittedName>
</protein>
<evidence type="ECO:0000313" key="2">
    <source>
        <dbReference type="Proteomes" id="UP001259492"/>
    </source>
</evidence>
<accession>A0ABU2YL39</accession>
<dbReference type="EMBL" id="JAVRIA010000004">
    <property type="protein sequence ID" value="MDT0558877.1"/>
    <property type="molecule type" value="Genomic_DNA"/>
</dbReference>
<dbReference type="RefSeq" id="WP_311427642.1">
    <property type="nucleotide sequence ID" value="NZ_JAVRIA010000004.1"/>
</dbReference>
<name>A0ABU2YL39_9FLAO</name>
<reference evidence="1 2" key="1">
    <citation type="submission" date="2023-09" db="EMBL/GenBank/DDBJ databases">
        <authorList>
            <person name="Rey-Velasco X."/>
        </authorList>
    </citation>
    <scope>NUCLEOTIDE SEQUENCE [LARGE SCALE GENOMIC DNA]</scope>
    <source>
        <strain evidence="1 2">W332</strain>
    </source>
</reference>
<evidence type="ECO:0000313" key="1">
    <source>
        <dbReference type="EMBL" id="MDT0558877.1"/>
    </source>
</evidence>
<gene>
    <name evidence="1" type="ORF">RM697_09465</name>
</gene>